<keyword evidence="7 9" id="KW-0413">Isomerase</keyword>
<evidence type="ECO:0000256" key="2">
    <source>
        <dbReference type="ARBA" id="ARBA00004496"/>
    </source>
</evidence>
<evidence type="ECO:0000256" key="4">
    <source>
        <dbReference type="ARBA" id="ARBA00022490"/>
    </source>
</evidence>
<dbReference type="GO" id="GO:0008270">
    <property type="term" value="F:zinc ion binding"/>
    <property type="evidence" value="ECO:0007669"/>
    <property type="project" value="UniProtKB-UniRule"/>
</dbReference>
<feature type="binding site" evidence="9">
    <location>
        <begin position="125"/>
        <end position="127"/>
    </location>
    <ligand>
        <name>substrate</name>
    </ligand>
</feature>
<dbReference type="InterPro" id="IPR004515">
    <property type="entry name" value="Phosphoheptose_Isoase"/>
</dbReference>
<accession>A0A0H3A724</accession>
<dbReference type="GO" id="GO:2001061">
    <property type="term" value="P:D-glycero-D-manno-heptose 7-phosphate biosynthetic process"/>
    <property type="evidence" value="ECO:0007669"/>
    <property type="project" value="UniProtKB-UniPathway"/>
</dbReference>
<dbReference type="PROSITE" id="PS51464">
    <property type="entry name" value="SIS"/>
    <property type="match status" value="1"/>
</dbReference>
<evidence type="ECO:0000256" key="8">
    <source>
        <dbReference type="ARBA" id="ARBA00023277"/>
    </source>
</evidence>
<comment type="function">
    <text evidence="9">Catalyzes the isomerization of sedoheptulose 7-phosphate in D-glycero-D-manno-heptose 7-phosphate.</text>
</comment>
<proteinExistence type="inferred from homology"/>
<keyword evidence="8 9" id="KW-0119">Carbohydrate metabolism</keyword>
<dbReference type="GO" id="GO:0005737">
    <property type="term" value="C:cytoplasm"/>
    <property type="evidence" value="ECO:0007669"/>
    <property type="project" value="UniProtKB-SubCell"/>
</dbReference>
<sequence>MEGYMTEEARRIVIEHAVEGTRLRESYFNGNADKVVDGARRMAVTLAKGHKLLFCGNGGSAADAQHLAAEFVNRFQMERPPLPAIALTTDTSIITAIGNDYSFDQIFEKQVQALGNEGDMLVGISTSGNSPNVVRAMRAARERGLATMGLTGRGGGEMAGLCDILFDVDHGRTALVQEVHITIGHLLCGLTDHFLFENVLALQPWLKDATNA</sequence>
<protein>
    <recommendedName>
        <fullName evidence="9">Phosphoheptose isomerase</fullName>
        <ecNumber evidence="9">5.3.1.28</ecNumber>
    </recommendedName>
    <alternativeName>
        <fullName evidence="9">Sedoheptulose 7-phosphate isomerase</fullName>
    </alternativeName>
</protein>
<evidence type="ECO:0000313" key="12">
    <source>
        <dbReference type="Proteomes" id="UP000009173"/>
    </source>
</evidence>
<feature type="domain" description="SIS" evidence="10">
    <location>
        <begin position="42"/>
        <end position="204"/>
    </location>
</feature>
<dbReference type="AlphaFoldDB" id="A0A0H3A724"/>
<comment type="cofactor">
    <cofactor evidence="9">
        <name>Zn(2+)</name>
        <dbReference type="ChEBI" id="CHEBI:29105"/>
    </cofactor>
    <text evidence="9">Binds 1 zinc ion per subunit.</text>
</comment>
<feature type="binding site" evidence="9">
    <location>
        <position position="70"/>
    </location>
    <ligand>
        <name>Zn(2+)</name>
        <dbReference type="ChEBI" id="CHEBI:29105"/>
    </ligand>
</feature>
<dbReference type="CDD" id="cd05006">
    <property type="entry name" value="SIS_GmhA"/>
    <property type="match status" value="1"/>
</dbReference>
<dbReference type="EC" id="5.3.1.28" evidence="9"/>
<feature type="binding site" evidence="9">
    <location>
        <position position="130"/>
    </location>
    <ligand>
        <name>substrate</name>
    </ligand>
</feature>
<dbReference type="KEGG" id="dvl:Dvul_1275"/>
<dbReference type="PANTHER" id="PTHR30390:SF6">
    <property type="entry name" value="DNAA INITIATOR-ASSOCIATING PROTEIN DIAA"/>
    <property type="match status" value="1"/>
</dbReference>
<dbReference type="HAMAP" id="MF_00067">
    <property type="entry name" value="GmhA"/>
    <property type="match status" value="1"/>
</dbReference>
<feature type="binding site" evidence="9">
    <location>
        <position position="70"/>
    </location>
    <ligand>
        <name>substrate</name>
    </ligand>
</feature>
<comment type="catalytic activity">
    <reaction evidence="1 9">
        <text>2 D-sedoheptulose 7-phosphate = D-glycero-alpha-D-manno-heptose 7-phosphate + D-glycero-beta-D-manno-heptose 7-phosphate</text>
        <dbReference type="Rhea" id="RHEA:27489"/>
        <dbReference type="ChEBI" id="CHEBI:57483"/>
        <dbReference type="ChEBI" id="CHEBI:60203"/>
        <dbReference type="ChEBI" id="CHEBI:60204"/>
        <dbReference type="EC" id="5.3.1.28"/>
    </reaction>
</comment>
<dbReference type="Proteomes" id="UP000009173">
    <property type="component" value="Chromosome"/>
</dbReference>
<dbReference type="HOGENOM" id="CLU_080999_3_0_7"/>
<organism evidence="11 12">
    <name type="scientific">Nitratidesulfovibrio vulgaris (strain DP4)</name>
    <name type="common">Desulfovibrio vulgaris</name>
    <dbReference type="NCBI Taxonomy" id="391774"/>
    <lineage>
        <taxon>Bacteria</taxon>
        <taxon>Pseudomonadati</taxon>
        <taxon>Thermodesulfobacteriota</taxon>
        <taxon>Desulfovibrionia</taxon>
        <taxon>Desulfovibrionales</taxon>
        <taxon>Desulfovibrionaceae</taxon>
        <taxon>Nitratidesulfovibrio</taxon>
    </lineage>
</organism>
<feature type="binding site" evidence="9">
    <location>
        <begin position="57"/>
        <end position="59"/>
    </location>
    <ligand>
        <name>substrate</name>
    </ligand>
</feature>
<comment type="pathway">
    <text evidence="9">Carbohydrate biosynthesis; D-glycero-D-manno-heptose 7-phosphate biosynthesis; D-glycero-alpha-D-manno-heptose 7-phosphate and D-glycero-beta-D-manno-heptose 7-phosphate from sedoheptulose 7-phosphate: step 1/1.</text>
</comment>
<evidence type="ECO:0000256" key="6">
    <source>
        <dbReference type="ARBA" id="ARBA00022833"/>
    </source>
</evidence>
<comment type="similarity">
    <text evidence="3 9">Belongs to the SIS family. GmhA subfamily.</text>
</comment>
<keyword evidence="5 9" id="KW-0479">Metal-binding</keyword>
<keyword evidence="6 9" id="KW-0862">Zinc</keyword>
<dbReference type="PANTHER" id="PTHR30390">
    <property type="entry name" value="SEDOHEPTULOSE 7-PHOSPHATE ISOMERASE / DNAA INITIATOR-ASSOCIATING FACTOR FOR REPLICATION INITIATION"/>
    <property type="match status" value="1"/>
</dbReference>
<gene>
    <name evidence="9" type="primary">gmhA</name>
    <name evidence="11" type="ordered locus">Dvul_1275</name>
</gene>
<dbReference type="InterPro" id="IPR046348">
    <property type="entry name" value="SIS_dom_sf"/>
</dbReference>
<evidence type="ECO:0000256" key="9">
    <source>
        <dbReference type="HAMAP-Rule" id="MF_00067"/>
    </source>
</evidence>
<dbReference type="InterPro" id="IPR050099">
    <property type="entry name" value="SIS_GmhA/DiaA_subfam"/>
</dbReference>
<dbReference type="InterPro" id="IPR035461">
    <property type="entry name" value="GmhA/DiaA"/>
</dbReference>
<evidence type="ECO:0000256" key="7">
    <source>
        <dbReference type="ARBA" id="ARBA00023235"/>
    </source>
</evidence>
<dbReference type="EMBL" id="CP000527">
    <property type="protein sequence ID" value="ABM28294.1"/>
    <property type="molecule type" value="Genomic_DNA"/>
</dbReference>
<feature type="binding site" evidence="9">
    <location>
        <position position="177"/>
    </location>
    <ligand>
        <name>substrate</name>
    </ligand>
</feature>
<feature type="binding site" evidence="9">
    <location>
        <begin position="99"/>
        <end position="100"/>
    </location>
    <ligand>
        <name>substrate</name>
    </ligand>
</feature>
<dbReference type="SUPFAM" id="SSF53697">
    <property type="entry name" value="SIS domain"/>
    <property type="match status" value="1"/>
</dbReference>
<evidence type="ECO:0000256" key="1">
    <source>
        <dbReference type="ARBA" id="ARBA00000348"/>
    </source>
</evidence>
<evidence type="ECO:0000259" key="10">
    <source>
        <dbReference type="PROSITE" id="PS51464"/>
    </source>
</evidence>
<dbReference type="GO" id="GO:0008968">
    <property type="term" value="F:D-sedoheptulose 7-phosphate isomerase activity"/>
    <property type="evidence" value="ECO:0007669"/>
    <property type="project" value="UniProtKB-UniRule"/>
</dbReference>
<dbReference type="InterPro" id="IPR001347">
    <property type="entry name" value="SIS_dom"/>
</dbReference>
<reference evidence="12" key="1">
    <citation type="journal article" date="2009" name="Environ. Microbiol.">
        <title>Contribution of mobile genetic elements to Desulfovibrio vulgaris genome plasticity.</title>
        <authorList>
            <person name="Walker C.B."/>
            <person name="Stolyar S."/>
            <person name="Chivian D."/>
            <person name="Pinel N."/>
            <person name="Gabster J.A."/>
            <person name="Dehal P.S."/>
            <person name="He Z."/>
            <person name="Yang Z.K."/>
            <person name="Yen H.C."/>
            <person name="Zhou J."/>
            <person name="Wall J.D."/>
            <person name="Hazen T.C."/>
            <person name="Arkin A.P."/>
            <person name="Stahl D.A."/>
        </authorList>
    </citation>
    <scope>NUCLEOTIDE SEQUENCE [LARGE SCALE GENOMIC DNA]</scope>
    <source>
        <strain evidence="12">DP4</strain>
    </source>
</reference>
<dbReference type="Pfam" id="PF13580">
    <property type="entry name" value="SIS_2"/>
    <property type="match status" value="1"/>
</dbReference>
<name>A0A0H3A724_NITV4</name>
<keyword evidence="4 9" id="KW-0963">Cytoplasm</keyword>
<feature type="binding site" evidence="9">
    <location>
        <position position="177"/>
    </location>
    <ligand>
        <name>Zn(2+)</name>
        <dbReference type="ChEBI" id="CHEBI:29105"/>
    </ligand>
</feature>
<dbReference type="Gene3D" id="3.40.50.10490">
    <property type="entry name" value="Glucose-6-phosphate isomerase like protein, domain 1"/>
    <property type="match status" value="1"/>
</dbReference>
<feature type="binding site" evidence="9">
    <location>
        <position position="185"/>
    </location>
    <ligand>
        <name>Zn(2+)</name>
        <dbReference type="ChEBI" id="CHEBI:29105"/>
    </ligand>
</feature>
<evidence type="ECO:0000256" key="5">
    <source>
        <dbReference type="ARBA" id="ARBA00022723"/>
    </source>
</evidence>
<dbReference type="GO" id="GO:0097367">
    <property type="term" value="F:carbohydrate derivative binding"/>
    <property type="evidence" value="ECO:0007669"/>
    <property type="project" value="InterPro"/>
</dbReference>
<evidence type="ECO:0000313" key="11">
    <source>
        <dbReference type="EMBL" id="ABM28294.1"/>
    </source>
</evidence>
<comment type="miscellaneous">
    <text evidence="9">The reaction produces a racemic mixture of D-glycero-alpha-D-manno-heptose 7-phosphate and D-glycero-beta-D-manno-heptose 7-phosphate.</text>
</comment>
<evidence type="ECO:0000256" key="3">
    <source>
        <dbReference type="ARBA" id="ARBA00009894"/>
    </source>
</evidence>
<feature type="binding site" evidence="9">
    <location>
        <position position="66"/>
    </location>
    <ligand>
        <name>Zn(2+)</name>
        <dbReference type="ChEBI" id="CHEBI:29105"/>
    </ligand>
</feature>
<comment type="subcellular location">
    <subcellularLocation>
        <location evidence="2 9">Cytoplasm</location>
    </subcellularLocation>
</comment>
<dbReference type="UniPathway" id="UPA00041">
    <property type="reaction ID" value="UER00436"/>
</dbReference>
<dbReference type="GO" id="GO:0005975">
    <property type="term" value="P:carbohydrate metabolic process"/>
    <property type="evidence" value="ECO:0007669"/>
    <property type="project" value="UniProtKB-UniRule"/>
</dbReference>